<gene>
    <name evidence="1" type="ORF">SAMN05661086_01497</name>
</gene>
<dbReference type="STRING" id="37658.SAMN05661086_01497"/>
<dbReference type="EMBL" id="FOYZ01000005">
    <property type="protein sequence ID" value="SFR75824.1"/>
    <property type="molecule type" value="Genomic_DNA"/>
</dbReference>
<proteinExistence type="predicted"/>
<organism evidence="1 2">
    <name type="scientific">Anaeromicropila populeti</name>
    <dbReference type="NCBI Taxonomy" id="37658"/>
    <lineage>
        <taxon>Bacteria</taxon>
        <taxon>Bacillati</taxon>
        <taxon>Bacillota</taxon>
        <taxon>Clostridia</taxon>
        <taxon>Lachnospirales</taxon>
        <taxon>Lachnospiraceae</taxon>
        <taxon>Anaeromicropila</taxon>
    </lineage>
</organism>
<dbReference type="RefSeq" id="WP_177214609.1">
    <property type="nucleotide sequence ID" value="NZ_FOYZ01000005.1"/>
</dbReference>
<protein>
    <submittedName>
        <fullName evidence="1">Uncharacterized protein</fullName>
    </submittedName>
</protein>
<reference evidence="1 2" key="1">
    <citation type="submission" date="2016-10" db="EMBL/GenBank/DDBJ databases">
        <authorList>
            <person name="de Groot N.N."/>
        </authorList>
    </citation>
    <scope>NUCLEOTIDE SEQUENCE [LARGE SCALE GENOMIC DNA]</scope>
    <source>
        <strain evidence="1 2">743A</strain>
    </source>
</reference>
<sequence>MMSDKELWSLFEKSGAIHDYLNYACTSEDSLCQEIEMEEGSVYDEPE</sequence>
<evidence type="ECO:0000313" key="1">
    <source>
        <dbReference type="EMBL" id="SFR75824.1"/>
    </source>
</evidence>
<keyword evidence="2" id="KW-1185">Reference proteome</keyword>
<accession>A0A1I6JA46</accession>
<dbReference type="AlphaFoldDB" id="A0A1I6JA46"/>
<evidence type="ECO:0000313" key="2">
    <source>
        <dbReference type="Proteomes" id="UP000199659"/>
    </source>
</evidence>
<name>A0A1I6JA46_9FIRM</name>
<dbReference type="Proteomes" id="UP000199659">
    <property type="component" value="Unassembled WGS sequence"/>
</dbReference>